<comment type="cofactor">
    <cofactor evidence="3">
        <name>Zn(2+)</name>
        <dbReference type="ChEBI" id="CHEBI:29105"/>
    </cofactor>
    <text evidence="3">Binds 1 divalent metal cation per subunit.</text>
</comment>
<proteinExistence type="inferred from homology"/>
<keyword evidence="3" id="KW-0862">Zinc</keyword>
<protein>
    <submittedName>
        <fullName evidence="5">Regucalcin</fullName>
    </submittedName>
</protein>
<dbReference type="GO" id="GO:0019853">
    <property type="term" value="P:L-ascorbic acid biosynthetic process"/>
    <property type="evidence" value="ECO:0007669"/>
    <property type="project" value="TreeGrafter"/>
</dbReference>
<dbReference type="Gene3D" id="2.120.10.30">
    <property type="entry name" value="TolB, C-terminal domain"/>
    <property type="match status" value="1"/>
</dbReference>
<dbReference type="Proteomes" id="UP001194468">
    <property type="component" value="Unassembled WGS sequence"/>
</dbReference>
<sequence>MSPLKTFTVNEPLVKVGCTLGEAPLYDPKTQILHFVDICENKIFHLDTKTLTLSVETFDEPITCLALRNKGDGLACTTASGFAVLEEGSTLRHLRKPLPEHHTPYVRFNDGACDSKGRFFAGSIHSKDQGIPGQLWMYDPDTGECKVVDEGPFTDSNGLGWSSDEKTMYFTDSLTNLIYAYDFDDGKLSNRRIAVDAIAQGLPENTFCDGLCIDDEGYIWSARWGGSRIVRFSPQGNIGTEIYFPTALNVTACCFGGLNEDQLYVTTAHCGAVGGDSNLQEKYPDSGHLFVVDLSGHYKGGRWRYPFGG</sequence>
<evidence type="ECO:0000256" key="3">
    <source>
        <dbReference type="PIRSR" id="PIRSR605511-2"/>
    </source>
</evidence>
<dbReference type="Pfam" id="PF08450">
    <property type="entry name" value="SGL"/>
    <property type="match status" value="1"/>
</dbReference>
<evidence type="ECO:0000313" key="5">
    <source>
        <dbReference type="EMBL" id="KAF8446022.1"/>
    </source>
</evidence>
<dbReference type="InterPro" id="IPR005511">
    <property type="entry name" value="SMP-30"/>
</dbReference>
<dbReference type="SUPFAM" id="SSF63829">
    <property type="entry name" value="Calcium-dependent phosphotriesterase"/>
    <property type="match status" value="1"/>
</dbReference>
<gene>
    <name evidence="5" type="ORF">L210DRAFT_3528916</name>
</gene>
<name>A0AAD4GIL4_BOLED</name>
<feature type="binding site" evidence="3">
    <location>
        <position position="107"/>
    </location>
    <ligand>
        <name>substrate</name>
    </ligand>
</feature>
<evidence type="ECO:0000256" key="1">
    <source>
        <dbReference type="ARBA" id="ARBA00008853"/>
    </source>
</evidence>
<dbReference type="GO" id="GO:0004341">
    <property type="term" value="F:gluconolactonase activity"/>
    <property type="evidence" value="ECO:0007669"/>
    <property type="project" value="TreeGrafter"/>
</dbReference>
<reference evidence="5" key="2">
    <citation type="journal article" date="2020" name="Nat. Commun.">
        <title>Large-scale genome sequencing of mycorrhizal fungi provides insights into the early evolution of symbiotic traits.</title>
        <authorList>
            <person name="Miyauchi S."/>
            <person name="Kiss E."/>
            <person name="Kuo A."/>
            <person name="Drula E."/>
            <person name="Kohler A."/>
            <person name="Sanchez-Garcia M."/>
            <person name="Morin E."/>
            <person name="Andreopoulos B."/>
            <person name="Barry K.W."/>
            <person name="Bonito G."/>
            <person name="Buee M."/>
            <person name="Carver A."/>
            <person name="Chen C."/>
            <person name="Cichocki N."/>
            <person name="Clum A."/>
            <person name="Culley D."/>
            <person name="Crous P.W."/>
            <person name="Fauchery L."/>
            <person name="Girlanda M."/>
            <person name="Hayes R.D."/>
            <person name="Keri Z."/>
            <person name="LaButti K."/>
            <person name="Lipzen A."/>
            <person name="Lombard V."/>
            <person name="Magnuson J."/>
            <person name="Maillard F."/>
            <person name="Murat C."/>
            <person name="Nolan M."/>
            <person name="Ohm R.A."/>
            <person name="Pangilinan J."/>
            <person name="Pereira M.F."/>
            <person name="Perotto S."/>
            <person name="Peter M."/>
            <person name="Pfister S."/>
            <person name="Riley R."/>
            <person name="Sitrit Y."/>
            <person name="Stielow J.B."/>
            <person name="Szollosi G."/>
            <person name="Zifcakova L."/>
            <person name="Stursova M."/>
            <person name="Spatafora J.W."/>
            <person name="Tedersoo L."/>
            <person name="Vaario L.M."/>
            <person name="Yamada A."/>
            <person name="Yan M."/>
            <person name="Wang P."/>
            <person name="Xu J."/>
            <person name="Bruns T."/>
            <person name="Baldrian P."/>
            <person name="Vilgalys R."/>
            <person name="Dunand C."/>
            <person name="Henrissat B."/>
            <person name="Grigoriev I.V."/>
            <person name="Hibbett D."/>
            <person name="Nagy L.G."/>
            <person name="Martin F.M."/>
        </authorList>
    </citation>
    <scope>NUCLEOTIDE SEQUENCE</scope>
    <source>
        <strain evidence="5">BED1</strain>
    </source>
</reference>
<reference evidence="5" key="1">
    <citation type="submission" date="2019-10" db="EMBL/GenBank/DDBJ databases">
        <authorList>
            <consortium name="DOE Joint Genome Institute"/>
            <person name="Kuo A."/>
            <person name="Miyauchi S."/>
            <person name="Kiss E."/>
            <person name="Drula E."/>
            <person name="Kohler A."/>
            <person name="Sanchez-Garcia M."/>
            <person name="Andreopoulos B."/>
            <person name="Barry K.W."/>
            <person name="Bonito G."/>
            <person name="Buee M."/>
            <person name="Carver A."/>
            <person name="Chen C."/>
            <person name="Cichocki N."/>
            <person name="Clum A."/>
            <person name="Culley D."/>
            <person name="Crous P.W."/>
            <person name="Fauchery L."/>
            <person name="Girlanda M."/>
            <person name="Hayes R."/>
            <person name="Keri Z."/>
            <person name="LaButti K."/>
            <person name="Lipzen A."/>
            <person name="Lombard V."/>
            <person name="Magnuson J."/>
            <person name="Maillard F."/>
            <person name="Morin E."/>
            <person name="Murat C."/>
            <person name="Nolan M."/>
            <person name="Ohm R."/>
            <person name="Pangilinan J."/>
            <person name="Pereira M."/>
            <person name="Perotto S."/>
            <person name="Peter M."/>
            <person name="Riley R."/>
            <person name="Sitrit Y."/>
            <person name="Stielow B."/>
            <person name="Szollosi G."/>
            <person name="Zifcakova L."/>
            <person name="Stursova M."/>
            <person name="Spatafora J.W."/>
            <person name="Tedersoo L."/>
            <person name="Vaario L.-M."/>
            <person name="Yamada A."/>
            <person name="Yan M."/>
            <person name="Wang P."/>
            <person name="Xu J."/>
            <person name="Bruns T."/>
            <person name="Baldrian P."/>
            <person name="Vilgalys R."/>
            <person name="Henrissat B."/>
            <person name="Grigoriev I.V."/>
            <person name="Hibbett D."/>
            <person name="Nagy L.G."/>
            <person name="Martin F.M."/>
        </authorList>
    </citation>
    <scope>NUCLEOTIDE SEQUENCE</scope>
    <source>
        <strain evidence="5">BED1</strain>
    </source>
</reference>
<comment type="caution">
    <text evidence="5">The sequence shown here is derived from an EMBL/GenBank/DDBJ whole genome shotgun (WGS) entry which is preliminary data.</text>
</comment>
<feature type="binding site" evidence="3">
    <location>
        <position position="22"/>
    </location>
    <ligand>
        <name>a divalent metal cation</name>
        <dbReference type="ChEBI" id="CHEBI:60240"/>
    </ligand>
</feature>
<dbReference type="InterPro" id="IPR011042">
    <property type="entry name" value="6-blade_b-propeller_TolB-like"/>
</dbReference>
<accession>A0AAD4GIL4</accession>
<comment type="similarity">
    <text evidence="1">Belongs to the SMP-30/CGR1 family.</text>
</comment>
<keyword evidence="3" id="KW-0479">Metal-binding</keyword>
<feature type="active site" description="Proton donor/acceptor" evidence="2">
    <location>
        <position position="209"/>
    </location>
</feature>
<dbReference type="AlphaFoldDB" id="A0AAD4GIL4"/>
<dbReference type="PRINTS" id="PR01790">
    <property type="entry name" value="SMP30FAMILY"/>
</dbReference>
<dbReference type="EMBL" id="WHUW01000005">
    <property type="protein sequence ID" value="KAF8446022.1"/>
    <property type="molecule type" value="Genomic_DNA"/>
</dbReference>
<dbReference type="GO" id="GO:0005509">
    <property type="term" value="F:calcium ion binding"/>
    <property type="evidence" value="ECO:0007669"/>
    <property type="project" value="TreeGrafter"/>
</dbReference>
<dbReference type="InterPro" id="IPR013658">
    <property type="entry name" value="SGL"/>
</dbReference>
<evidence type="ECO:0000256" key="2">
    <source>
        <dbReference type="PIRSR" id="PIRSR605511-1"/>
    </source>
</evidence>
<feature type="binding site" evidence="3">
    <location>
        <position position="209"/>
    </location>
    <ligand>
        <name>a divalent metal cation</name>
        <dbReference type="ChEBI" id="CHEBI:60240"/>
    </ligand>
</feature>
<feature type="binding site" evidence="3">
    <location>
        <position position="157"/>
    </location>
    <ligand>
        <name>a divalent metal cation</name>
        <dbReference type="ChEBI" id="CHEBI:60240"/>
    </ligand>
</feature>
<feature type="binding site" evidence="3">
    <location>
        <position position="109"/>
    </location>
    <ligand>
        <name>substrate</name>
    </ligand>
</feature>
<dbReference type="PANTHER" id="PTHR10907">
    <property type="entry name" value="REGUCALCIN"/>
    <property type="match status" value="1"/>
</dbReference>
<evidence type="ECO:0000313" key="6">
    <source>
        <dbReference type="Proteomes" id="UP001194468"/>
    </source>
</evidence>
<feature type="domain" description="SMP-30/Gluconolactonase/LRE-like region" evidence="4">
    <location>
        <begin position="20"/>
        <end position="269"/>
    </location>
</feature>
<dbReference type="PANTHER" id="PTHR10907:SF47">
    <property type="entry name" value="REGUCALCIN"/>
    <property type="match status" value="1"/>
</dbReference>
<evidence type="ECO:0000259" key="4">
    <source>
        <dbReference type="Pfam" id="PF08450"/>
    </source>
</evidence>
<organism evidence="5 6">
    <name type="scientific">Boletus edulis BED1</name>
    <dbReference type="NCBI Taxonomy" id="1328754"/>
    <lineage>
        <taxon>Eukaryota</taxon>
        <taxon>Fungi</taxon>
        <taxon>Dikarya</taxon>
        <taxon>Basidiomycota</taxon>
        <taxon>Agaricomycotina</taxon>
        <taxon>Agaricomycetes</taxon>
        <taxon>Agaricomycetidae</taxon>
        <taxon>Boletales</taxon>
        <taxon>Boletineae</taxon>
        <taxon>Boletaceae</taxon>
        <taxon>Boletoideae</taxon>
        <taxon>Boletus</taxon>
    </lineage>
</organism>
<keyword evidence="6" id="KW-1185">Reference proteome</keyword>